<dbReference type="RefSeq" id="WP_131759675.1">
    <property type="nucleotide sequence ID" value="NZ_CAACUY010000086.1"/>
</dbReference>
<dbReference type="EMBL" id="JBHTGP010000013">
    <property type="protein sequence ID" value="MFD0688171.1"/>
    <property type="molecule type" value="Genomic_DNA"/>
</dbReference>
<dbReference type="PANTHER" id="PTHR43289:SF34">
    <property type="entry name" value="SERINE_THREONINE-PROTEIN KINASE YBDM-RELATED"/>
    <property type="match status" value="1"/>
</dbReference>
<dbReference type="PROSITE" id="PS50011">
    <property type="entry name" value="PROTEIN_KINASE_DOM"/>
    <property type="match status" value="1"/>
</dbReference>
<keyword evidence="1 10" id="KW-0808">Transferase</keyword>
<evidence type="ECO:0000256" key="3">
    <source>
        <dbReference type="ARBA" id="ARBA00022777"/>
    </source>
</evidence>
<feature type="transmembrane region" description="Helical" evidence="7">
    <location>
        <begin position="354"/>
        <end position="373"/>
    </location>
</feature>
<evidence type="ECO:0000256" key="7">
    <source>
        <dbReference type="SAM" id="Phobius"/>
    </source>
</evidence>
<organism evidence="10 11">
    <name type="scientific">Actinomadura fibrosa</name>
    <dbReference type="NCBI Taxonomy" id="111802"/>
    <lineage>
        <taxon>Bacteria</taxon>
        <taxon>Bacillati</taxon>
        <taxon>Actinomycetota</taxon>
        <taxon>Actinomycetes</taxon>
        <taxon>Streptosporangiales</taxon>
        <taxon>Thermomonosporaceae</taxon>
        <taxon>Actinomadura</taxon>
    </lineage>
</organism>
<keyword evidence="3 10" id="KW-0418">Kinase</keyword>
<dbReference type="EC" id="2.7.11.1" evidence="10"/>
<dbReference type="SMART" id="SM00220">
    <property type="entry name" value="S_TKc"/>
    <property type="match status" value="1"/>
</dbReference>
<evidence type="ECO:0000256" key="1">
    <source>
        <dbReference type="ARBA" id="ARBA00022679"/>
    </source>
</evidence>
<evidence type="ECO:0000256" key="5">
    <source>
        <dbReference type="PROSITE-ProRule" id="PRU10141"/>
    </source>
</evidence>
<dbReference type="PROSITE" id="PS00108">
    <property type="entry name" value="PROTEIN_KINASE_ST"/>
    <property type="match status" value="1"/>
</dbReference>
<dbReference type="InterPro" id="IPR000719">
    <property type="entry name" value="Prot_kinase_dom"/>
</dbReference>
<reference evidence="11" key="1">
    <citation type="journal article" date="2019" name="Int. J. Syst. Evol. Microbiol.">
        <title>The Global Catalogue of Microorganisms (GCM) 10K type strain sequencing project: providing services to taxonomists for standard genome sequencing and annotation.</title>
        <authorList>
            <consortium name="The Broad Institute Genomics Platform"/>
            <consortium name="The Broad Institute Genome Sequencing Center for Infectious Disease"/>
            <person name="Wu L."/>
            <person name="Ma J."/>
        </authorList>
    </citation>
    <scope>NUCLEOTIDE SEQUENCE [LARGE SCALE GENOMIC DNA]</scope>
    <source>
        <strain evidence="11">JCM 9371</strain>
    </source>
</reference>
<accession>A0ABW2XP50</accession>
<dbReference type="InterPro" id="IPR017441">
    <property type="entry name" value="Protein_kinase_ATP_BS"/>
</dbReference>
<sequence length="482" mass="50943">MNPEELPGRARWPRPGDPRWIGAYEVLGFLGEGGMGSVFLGRGRDGTLVAIKVVRPELADEPSFRARFRRETVSAMGVPRYSTAEVLAADPDADPPYLVTEFIDAPTLKETVAASGPLRGAELDQLAVAMATALVGIHAAGIVHRDLKPGNVLLSRMGPRVIDFGIAKPAGATRITADDQVLGTPAYMAPEQLRGRPGPASDVFAWGCVMVFAATGRRPFGGTTAAEIARAVLHGEPDLTGLSGRLRGVVAAALSKDPKARPAPAALLEMLGVAAPVPLIPAPGRPGGEMPARAAEQPAGRDAGGTGGQNIEGTRTDQGPRPPGGRMATRSDETSAGDIWPTWTPPKPRKRRRWPAVAATVLLLCGVLAVLYLRGRPALEVTAVSVRPDKARHGCGTTVDLTGTLTTNGASGEIEYQWKRSDQKAPGPRLTENVKSGEKTAMVHLLWRISGPGKRQFTATLMILNPSAARESATFTYNCKSR</sequence>
<proteinExistence type="predicted"/>
<dbReference type="Gene3D" id="3.30.200.20">
    <property type="entry name" value="Phosphorylase Kinase, domain 1"/>
    <property type="match status" value="1"/>
</dbReference>
<feature type="domain" description="Ig-like" evidence="9">
    <location>
        <begin position="377"/>
        <end position="482"/>
    </location>
</feature>
<evidence type="ECO:0000259" key="8">
    <source>
        <dbReference type="PROSITE" id="PS50011"/>
    </source>
</evidence>
<keyword evidence="7" id="KW-0812">Transmembrane</keyword>
<dbReference type="Proteomes" id="UP001597063">
    <property type="component" value="Unassembled WGS sequence"/>
</dbReference>
<keyword evidence="7" id="KW-0472">Membrane</keyword>
<evidence type="ECO:0000313" key="11">
    <source>
        <dbReference type="Proteomes" id="UP001597063"/>
    </source>
</evidence>
<dbReference type="Gene3D" id="1.10.510.10">
    <property type="entry name" value="Transferase(Phosphotransferase) domain 1"/>
    <property type="match status" value="1"/>
</dbReference>
<dbReference type="CDD" id="cd14014">
    <property type="entry name" value="STKc_PknB_like"/>
    <property type="match status" value="1"/>
</dbReference>
<dbReference type="SUPFAM" id="SSF56112">
    <property type="entry name" value="Protein kinase-like (PK-like)"/>
    <property type="match status" value="1"/>
</dbReference>
<dbReference type="PROSITE" id="PS50835">
    <property type="entry name" value="IG_LIKE"/>
    <property type="match status" value="1"/>
</dbReference>
<dbReference type="Pfam" id="PF00069">
    <property type="entry name" value="Pkinase"/>
    <property type="match status" value="1"/>
</dbReference>
<evidence type="ECO:0000313" key="10">
    <source>
        <dbReference type="EMBL" id="MFD0688171.1"/>
    </source>
</evidence>
<evidence type="ECO:0000256" key="6">
    <source>
        <dbReference type="SAM" id="MobiDB-lite"/>
    </source>
</evidence>
<protein>
    <submittedName>
        <fullName evidence="10">Serine/threonine-protein kinase</fullName>
        <ecNumber evidence="10">2.7.11.1</ecNumber>
    </submittedName>
</protein>
<name>A0ABW2XP50_9ACTN</name>
<dbReference type="InterPro" id="IPR007110">
    <property type="entry name" value="Ig-like_dom"/>
</dbReference>
<evidence type="ECO:0000256" key="2">
    <source>
        <dbReference type="ARBA" id="ARBA00022741"/>
    </source>
</evidence>
<dbReference type="PANTHER" id="PTHR43289">
    <property type="entry name" value="MITOGEN-ACTIVATED PROTEIN KINASE KINASE KINASE 20-RELATED"/>
    <property type="match status" value="1"/>
</dbReference>
<dbReference type="InterPro" id="IPR008271">
    <property type="entry name" value="Ser/Thr_kinase_AS"/>
</dbReference>
<dbReference type="GO" id="GO:0004674">
    <property type="term" value="F:protein serine/threonine kinase activity"/>
    <property type="evidence" value="ECO:0007669"/>
    <property type="project" value="UniProtKB-EC"/>
</dbReference>
<feature type="region of interest" description="Disordered" evidence="6">
    <location>
        <begin position="283"/>
        <end position="352"/>
    </location>
</feature>
<dbReference type="InterPro" id="IPR011009">
    <property type="entry name" value="Kinase-like_dom_sf"/>
</dbReference>
<keyword evidence="4 5" id="KW-0067">ATP-binding</keyword>
<feature type="binding site" evidence="5">
    <location>
        <position position="52"/>
    </location>
    <ligand>
        <name>ATP</name>
        <dbReference type="ChEBI" id="CHEBI:30616"/>
    </ligand>
</feature>
<keyword evidence="7" id="KW-1133">Transmembrane helix</keyword>
<evidence type="ECO:0000256" key="4">
    <source>
        <dbReference type="ARBA" id="ARBA00022840"/>
    </source>
</evidence>
<dbReference type="PROSITE" id="PS00107">
    <property type="entry name" value="PROTEIN_KINASE_ATP"/>
    <property type="match status" value="1"/>
</dbReference>
<keyword evidence="2 5" id="KW-0547">Nucleotide-binding</keyword>
<gene>
    <name evidence="10" type="ORF">ACFQZM_27010</name>
</gene>
<evidence type="ECO:0000259" key="9">
    <source>
        <dbReference type="PROSITE" id="PS50835"/>
    </source>
</evidence>
<comment type="caution">
    <text evidence="10">The sequence shown here is derived from an EMBL/GenBank/DDBJ whole genome shotgun (WGS) entry which is preliminary data.</text>
</comment>
<keyword evidence="11" id="KW-1185">Reference proteome</keyword>
<feature type="domain" description="Protein kinase" evidence="8">
    <location>
        <begin position="24"/>
        <end position="280"/>
    </location>
</feature>